<dbReference type="Gene3D" id="2.60.120.560">
    <property type="entry name" value="Exo-inulinase, domain 1"/>
    <property type="match status" value="1"/>
</dbReference>
<protein>
    <recommendedName>
        <fullName evidence="3">DUF1080 domain-containing protein</fullName>
    </recommendedName>
</protein>
<evidence type="ECO:0000313" key="2">
    <source>
        <dbReference type="Proteomes" id="UP000608071"/>
    </source>
</evidence>
<accession>A0ABR8SW59</accession>
<sequence>MSRYRNPAVTIPQNLGAGTYLVKKSSGDDILFTASEPITLLKPIVYDSAKRANSTTTVGNADLGFSWDSVTGTHGIIENKLYSVTDTSGDLLLMDCGRSDLVVSCIFSGQLLGTNQRHFNLIFHAADAQNFHMARISKTEVQLMRSVGGTISYLNTSSSPSAVADNEEYEIKIFSADNICRVYINGRLFINYTFTAGDVTLMRNTKVGIRLSKTGTPTGTARAHRFLVEPIV</sequence>
<proteinExistence type="predicted"/>
<comment type="caution">
    <text evidence="1">The sequence shown here is derived from an EMBL/GenBank/DDBJ whole genome shotgun (WGS) entry which is preliminary data.</text>
</comment>
<name>A0ABR8SW59_9BACL</name>
<evidence type="ECO:0008006" key="3">
    <source>
        <dbReference type="Google" id="ProtNLM"/>
    </source>
</evidence>
<gene>
    <name evidence="1" type="ORF">H9647_06735</name>
</gene>
<reference evidence="1 2" key="1">
    <citation type="submission" date="2020-08" db="EMBL/GenBank/DDBJ databases">
        <title>A Genomic Blueprint of the Chicken Gut Microbiome.</title>
        <authorList>
            <person name="Gilroy R."/>
            <person name="Ravi A."/>
            <person name="Getino M."/>
            <person name="Pursley I."/>
            <person name="Horton D.L."/>
            <person name="Alikhan N.-F."/>
            <person name="Baker D."/>
            <person name="Gharbi K."/>
            <person name="Hall N."/>
            <person name="Watson M."/>
            <person name="Adriaenssens E.M."/>
            <person name="Foster-Nyarko E."/>
            <person name="Jarju S."/>
            <person name="Secka A."/>
            <person name="Antonio M."/>
            <person name="Oren A."/>
            <person name="Chaudhuri R."/>
            <person name="La Ragione R.M."/>
            <person name="Hildebrand F."/>
            <person name="Pallen M.J."/>
        </authorList>
    </citation>
    <scope>NUCLEOTIDE SEQUENCE [LARGE SCALE GENOMIC DNA]</scope>
    <source>
        <strain evidence="1 2">Sa2BVA9</strain>
    </source>
</reference>
<dbReference type="Proteomes" id="UP000608071">
    <property type="component" value="Unassembled WGS sequence"/>
</dbReference>
<dbReference type="RefSeq" id="WP_191798992.1">
    <property type="nucleotide sequence ID" value="NZ_JACSQL010000002.1"/>
</dbReference>
<keyword evidence="2" id="KW-1185">Reference proteome</keyword>
<organism evidence="1 2">
    <name type="scientific">Paenibacillus gallinarum</name>
    <dbReference type="NCBI Taxonomy" id="2762232"/>
    <lineage>
        <taxon>Bacteria</taxon>
        <taxon>Bacillati</taxon>
        <taxon>Bacillota</taxon>
        <taxon>Bacilli</taxon>
        <taxon>Bacillales</taxon>
        <taxon>Paenibacillaceae</taxon>
        <taxon>Paenibacillus</taxon>
    </lineage>
</organism>
<dbReference type="EMBL" id="JACSQL010000002">
    <property type="protein sequence ID" value="MBD7967751.1"/>
    <property type="molecule type" value="Genomic_DNA"/>
</dbReference>
<evidence type="ECO:0000313" key="1">
    <source>
        <dbReference type="EMBL" id="MBD7967751.1"/>
    </source>
</evidence>